<keyword evidence="3" id="KW-0812">Transmembrane</keyword>
<dbReference type="GO" id="GO:0007156">
    <property type="term" value="P:homophilic cell adhesion via plasma membrane adhesion molecules"/>
    <property type="evidence" value="ECO:0007669"/>
    <property type="project" value="InterPro"/>
</dbReference>
<evidence type="ECO:0000259" key="13">
    <source>
        <dbReference type="PROSITE" id="PS50268"/>
    </source>
</evidence>
<feature type="domain" description="Cadherin" evidence="13">
    <location>
        <begin position="329"/>
        <end position="432"/>
    </location>
</feature>
<keyword evidence="8" id="KW-1133">Transmembrane helix</keyword>
<feature type="domain" description="Cadherin" evidence="13">
    <location>
        <begin position="433"/>
        <end position="537"/>
    </location>
</feature>
<keyword evidence="7" id="KW-0130">Cell adhesion</keyword>
<dbReference type="EMBL" id="KB096785">
    <property type="protein sequence ID" value="ESO01271.1"/>
    <property type="molecule type" value="Genomic_DNA"/>
</dbReference>
<dbReference type="Proteomes" id="UP000015101">
    <property type="component" value="Unassembled WGS sequence"/>
</dbReference>
<dbReference type="InParanoid" id="T1G4M8"/>
<dbReference type="GO" id="GO:0005509">
    <property type="term" value="F:calcium ion binding"/>
    <property type="evidence" value="ECO:0007669"/>
    <property type="project" value="UniProtKB-UniRule"/>
</dbReference>
<dbReference type="AlphaFoldDB" id="T1G4M8"/>
<dbReference type="InterPro" id="IPR020894">
    <property type="entry name" value="Cadherin_CS"/>
</dbReference>
<evidence type="ECO:0000313" key="14">
    <source>
        <dbReference type="EMBL" id="ESO01271.1"/>
    </source>
</evidence>
<dbReference type="GO" id="GO:0050839">
    <property type="term" value="F:cell adhesion molecule binding"/>
    <property type="evidence" value="ECO:0000318"/>
    <property type="project" value="GO_Central"/>
</dbReference>
<dbReference type="PRINTS" id="PR00205">
    <property type="entry name" value="CADHERIN"/>
</dbReference>
<dbReference type="FunFam" id="2.60.40.60:FF:000080">
    <property type="entry name" value="FAT atypical cadherin 1"/>
    <property type="match status" value="1"/>
</dbReference>
<dbReference type="FunFam" id="2.60.40.60:FF:000510">
    <property type="entry name" value="Predicted protein"/>
    <property type="match status" value="1"/>
</dbReference>
<feature type="region of interest" description="Disordered" evidence="12">
    <location>
        <begin position="54"/>
        <end position="73"/>
    </location>
</feature>
<keyword evidence="5" id="KW-0677">Repeat</keyword>
<evidence type="ECO:0000256" key="10">
    <source>
        <dbReference type="ARBA" id="ARBA00023180"/>
    </source>
</evidence>
<dbReference type="FunFam" id="2.60.40.60:FF:000005">
    <property type="entry name" value="Protocadherin 9"/>
    <property type="match status" value="1"/>
</dbReference>
<dbReference type="RefSeq" id="XP_009020507.1">
    <property type="nucleotide sequence ID" value="XM_009022259.1"/>
</dbReference>
<feature type="domain" description="Cadherin" evidence="13">
    <location>
        <begin position="243"/>
        <end position="328"/>
    </location>
</feature>
<dbReference type="FunCoup" id="T1G4M8">
    <property type="interactions" value="55"/>
</dbReference>
<evidence type="ECO:0000256" key="7">
    <source>
        <dbReference type="ARBA" id="ARBA00022889"/>
    </source>
</evidence>
<keyword evidence="10" id="KW-0325">Glycoprotein</keyword>
<dbReference type="InterPro" id="IPR015919">
    <property type="entry name" value="Cadherin-like_sf"/>
</dbReference>
<reference evidence="15" key="3">
    <citation type="submission" date="2015-06" db="UniProtKB">
        <authorList>
            <consortium name="EnsemblMetazoa"/>
        </authorList>
    </citation>
    <scope>IDENTIFICATION</scope>
</reference>
<gene>
    <name evidence="15" type="primary">20216026</name>
    <name evidence="14" type="ORF">HELRODRAFT_82104</name>
</gene>
<evidence type="ECO:0000256" key="8">
    <source>
        <dbReference type="ARBA" id="ARBA00022989"/>
    </source>
</evidence>
<dbReference type="Pfam" id="PF00028">
    <property type="entry name" value="Cadherin"/>
    <property type="match status" value="3"/>
</dbReference>
<feature type="compositionally biased region" description="Acidic residues" evidence="12">
    <location>
        <begin position="56"/>
        <end position="73"/>
    </location>
</feature>
<dbReference type="Gene3D" id="2.60.40.60">
    <property type="entry name" value="Cadherins"/>
    <property type="match status" value="5"/>
</dbReference>
<dbReference type="KEGG" id="hro:HELRODRAFT_82104"/>
<dbReference type="PANTHER" id="PTHR24028:SF146">
    <property type="entry name" value="CADHERIN 96CB, ISOFORM D-RELATED"/>
    <property type="match status" value="1"/>
</dbReference>
<dbReference type="GeneID" id="20216026"/>
<dbReference type="SUPFAM" id="SSF49313">
    <property type="entry name" value="Cadherin-like"/>
    <property type="match status" value="4"/>
</dbReference>
<feature type="domain" description="Cadherin" evidence="13">
    <location>
        <begin position="2"/>
        <end position="113"/>
    </location>
</feature>
<dbReference type="PROSITE" id="PS00232">
    <property type="entry name" value="CADHERIN_1"/>
    <property type="match status" value="2"/>
</dbReference>
<dbReference type="PROSITE" id="PS50268">
    <property type="entry name" value="CADHERIN_2"/>
    <property type="match status" value="5"/>
</dbReference>
<dbReference type="FunFam" id="2.60.40.60:FF:000350">
    <property type="entry name" value="Predicted protein"/>
    <property type="match status" value="1"/>
</dbReference>
<dbReference type="SMART" id="SM00112">
    <property type="entry name" value="CA"/>
    <property type="match status" value="5"/>
</dbReference>
<evidence type="ECO:0000256" key="12">
    <source>
        <dbReference type="SAM" id="MobiDB-lite"/>
    </source>
</evidence>
<reference evidence="14 16" key="2">
    <citation type="journal article" date="2013" name="Nature">
        <title>Insights into bilaterian evolution from three spiralian genomes.</title>
        <authorList>
            <person name="Simakov O."/>
            <person name="Marletaz F."/>
            <person name="Cho S.J."/>
            <person name="Edsinger-Gonzales E."/>
            <person name="Havlak P."/>
            <person name="Hellsten U."/>
            <person name="Kuo D.H."/>
            <person name="Larsson T."/>
            <person name="Lv J."/>
            <person name="Arendt D."/>
            <person name="Savage R."/>
            <person name="Osoegawa K."/>
            <person name="de Jong P."/>
            <person name="Grimwood J."/>
            <person name="Chapman J.A."/>
            <person name="Shapiro H."/>
            <person name="Aerts A."/>
            <person name="Otillar R.P."/>
            <person name="Terry A.Y."/>
            <person name="Boore J.L."/>
            <person name="Grigoriev I.V."/>
            <person name="Lindberg D.R."/>
            <person name="Seaver E.C."/>
            <person name="Weisblat D.A."/>
            <person name="Putnam N.H."/>
            <person name="Rokhsar D.S."/>
        </authorList>
    </citation>
    <scope>NUCLEOTIDE SEQUENCE</scope>
</reference>
<keyword evidence="16" id="KW-1185">Reference proteome</keyword>
<evidence type="ECO:0000313" key="16">
    <source>
        <dbReference type="Proteomes" id="UP000015101"/>
    </source>
</evidence>
<organism evidence="15 16">
    <name type="scientific">Helobdella robusta</name>
    <name type="common">Californian leech</name>
    <dbReference type="NCBI Taxonomy" id="6412"/>
    <lineage>
        <taxon>Eukaryota</taxon>
        <taxon>Metazoa</taxon>
        <taxon>Spiralia</taxon>
        <taxon>Lophotrochozoa</taxon>
        <taxon>Annelida</taxon>
        <taxon>Clitellata</taxon>
        <taxon>Hirudinea</taxon>
        <taxon>Rhynchobdellida</taxon>
        <taxon>Glossiphoniidae</taxon>
        <taxon>Helobdella</taxon>
    </lineage>
</organism>
<evidence type="ECO:0000256" key="5">
    <source>
        <dbReference type="ARBA" id="ARBA00022737"/>
    </source>
</evidence>
<dbReference type="EMBL" id="AMQM01005044">
    <property type="status" value="NOT_ANNOTATED_CDS"/>
    <property type="molecule type" value="Genomic_DNA"/>
</dbReference>
<dbReference type="PANTHER" id="PTHR24028">
    <property type="entry name" value="CADHERIN-87A"/>
    <property type="match status" value="1"/>
</dbReference>
<dbReference type="CTD" id="20216026"/>
<keyword evidence="2" id="KW-1003">Cell membrane</keyword>
<dbReference type="HOGENOM" id="CLU_489672_0_0_1"/>
<dbReference type="GO" id="GO:0007155">
    <property type="term" value="P:cell adhesion"/>
    <property type="evidence" value="ECO:0000318"/>
    <property type="project" value="GO_Central"/>
</dbReference>
<evidence type="ECO:0000256" key="4">
    <source>
        <dbReference type="ARBA" id="ARBA00022729"/>
    </source>
</evidence>
<dbReference type="InterPro" id="IPR050174">
    <property type="entry name" value="Protocadherin/Cadherin-CA"/>
</dbReference>
<dbReference type="InterPro" id="IPR002126">
    <property type="entry name" value="Cadherin-like_dom"/>
</dbReference>
<dbReference type="FunFam" id="2.60.40.60:FF:000599">
    <property type="entry name" value="Protocadherin 20"/>
    <property type="match status" value="1"/>
</dbReference>
<keyword evidence="4" id="KW-0732">Signal</keyword>
<accession>T1G4M8</accession>
<evidence type="ECO:0000256" key="11">
    <source>
        <dbReference type="PROSITE-ProRule" id="PRU00043"/>
    </source>
</evidence>
<dbReference type="CDD" id="cd11304">
    <property type="entry name" value="Cadherin_repeat"/>
    <property type="match status" value="3"/>
</dbReference>
<sequence length="540" mass="60822">ITISINEAASINSLYVLPTATDKDSPRFGIIRYELFDNTDTFGLKTIKIKHHDDIDSVDDDDDENANDNSEIDENEIETITEVKLSPFASSQTSSMLSIEIIVLDSNDNRPTFIGSPFNRFEINVDENRKQGSQITRLEARDPDLGDNGRVGYSFSGQTTLQHGNIFSIDNKTGSITVIGELDYERVTSHQLVVIAHDHGSDPLTSEATVLININDLNDNAPTISIHTLTGYMEKSKSLTGYTDSKDQFSRIDASKYQKSDQQSKFFALSTQVSFGEFRVETVKRLDRETTAHHHLIIKCQDSGNPSRISFKRLIIYITDVNDCPPLFSQQVFSGSLEENAEPGTSILRLSATDSDIGDNGRFEYKFLGNVDSFFYIDQKTGVVSSKIPIDREKYTNFRSTIIAVDRGEPKLTGSASVEIHIKDVNDEKPIFDNREYRFSVSESGKEDDVIGYLRAKDNDSDAYNQLQSTKHHNDEHNPIKLDPITGLLSLRFSLDREQQEMFRFIVKVFDIAKPVFSDTAIVIVKIIDINDNKPEFTFP</sequence>
<dbReference type="STRING" id="6412.T1G4M8"/>
<evidence type="ECO:0000256" key="6">
    <source>
        <dbReference type="ARBA" id="ARBA00022837"/>
    </source>
</evidence>
<dbReference type="OMA" id="TENDMSI"/>
<evidence type="ECO:0000256" key="3">
    <source>
        <dbReference type="ARBA" id="ARBA00022692"/>
    </source>
</evidence>
<name>T1G4M8_HELRO</name>
<proteinExistence type="predicted"/>
<keyword evidence="9" id="KW-0472">Membrane</keyword>
<reference evidence="16" key="1">
    <citation type="submission" date="2012-12" db="EMBL/GenBank/DDBJ databases">
        <authorList>
            <person name="Hellsten U."/>
            <person name="Grimwood J."/>
            <person name="Chapman J.A."/>
            <person name="Shapiro H."/>
            <person name="Aerts A."/>
            <person name="Otillar R.P."/>
            <person name="Terry A.Y."/>
            <person name="Boore J.L."/>
            <person name="Simakov O."/>
            <person name="Marletaz F."/>
            <person name="Cho S.-J."/>
            <person name="Edsinger-Gonzales E."/>
            <person name="Havlak P."/>
            <person name="Kuo D.-H."/>
            <person name="Larsson T."/>
            <person name="Lv J."/>
            <person name="Arendt D."/>
            <person name="Savage R."/>
            <person name="Osoegawa K."/>
            <person name="de Jong P."/>
            <person name="Lindberg D.R."/>
            <person name="Seaver E.C."/>
            <person name="Weisblat D.A."/>
            <person name="Putnam N.H."/>
            <person name="Grigoriev I.V."/>
            <person name="Rokhsar D.S."/>
        </authorList>
    </citation>
    <scope>NUCLEOTIDE SEQUENCE</scope>
</reference>
<evidence type="ECO:0000256" key="1">
    <source>
        <dbReference type="ARBA" id="ARBA00004251"/>
    </source>
</evidence>
<feature type="domain" description="Cadherin" evidence="13">
    <location>
        <begin position="117"/>
        <end position="224"/>
    </location>
</feature>
<evidence type="ECO:0000313" key="15">
    <source>
        <dbReference type="EnsemblMetazoa" id="HelroP82104"/>
    </source>
</evidence>
<dbReference type="OrthoDB" id="6252479at2759"/>
<evidence type="ECO:0000256" key="9">
    <source>
        <dbReference type="ARBA" id="ARBA00023136"/>
    </source>
</evidence>
<keyword evidence="6 11" id="KW-0106">Calcium</keyword>
<protein>
    <recommendedName>
        <fullName evidence="13">Cadherin domain-containing protein</fullName>
    </recommendedName>
</protein>
<comment type="subcellular location">
    <subcellularLocation>
        <location evidence="1">Cell membrane</location>
        <topology evidence="1">Single-pass type I membrane protein</topology>
    </subcellularLocation>
</comment>
<dbReference type="EnsemblMetazoa" id="HelroT82104">
    <property type="protein sequence ID" value="HelroP82104"/>
    <property type="gene ID" value="HelroG82104"/>
</dbReference>
<evidence type="ECO:0000256" key="2">
    <source>
        <dbReference type="ARBA" id="ARBA00022475"/>
    </source>
</evidence>
<dbReference type="GO" id="GO:0005886">
    <property type="term" value="C:plasma membrane"/>
    <property type="evidence" value="ECO:0000318"/>
    <property type="project" value="GO_Central"/>
</dbReference>